<reference evidence="1" key="1">
    <citation type="submission" date="2023-04" db="EMBL/GenBank/DDBJ databases">
        <title>Phytophthora fragariaefolia NBRC 109709.</title>
        <authorList>
            <person name="Ichikawa N."/>
            <person name="Sato H."/>
            <person name="Tonouchi N."/>
        </authorList>
    </citation>
    <scope>NUCLEOTIDE SEQUENCE</scope>
    <source>
        <strain evidence="1">NBRC 109709</strain>
    </source>
</reference>
<keyword evidence="2" id="KW-1185">Reference proteome</keyword>
<dbReference type="AlphaFoldDB" id="A0A9W6YGB1"/>
<dbReference type="OrthoDB" id="10465389at2759"/>
<comment type="caution">
    <text evidence="1">The sequence shown here is derived from an EMBL/GenBank/DDBJ whole genome shotgun (WGS) entry which is preliminary data.</text>
</comment>
<dbReference type="EMBL" id="BSXT01006062">
    <property type="protein sequence ID" value="GMF61880.1"/>
    <property type="molecule type" value="Genomic_DNA"/>
</dbReference>
<organism evidence="1 2">
    <name type="scientific">Phytophthora fragariaefolia</name>
    <dbReference type="NCBI Taxonomy" id="1490495"/>
    <lineage>
        <taxon>Eukaryota</taxon>
        <taxon>Sar</taxon>
        <taxon>Stramenopiles</taxon>
        <taxon>Oomycota</taxon>
        <taxon>Peronosporomycetes</taxon>
        <taxon>Peronosporales</taxon>
        <taxon>Peronosporaceae</taxon>
        <taxon>Phytophthora</taxon>
    </lineage>
</organism>
<evidence type="ECO:0000313" key="2">
    <source>
        <dbReference type="Proteomes" id="UP001165121"/>
    </source>
</evidence>
<name>A0A9W6YGB1_9STRA</name>
<sequence length="240" mass="24656">MADVLSAVSSAPVEAILTSVEPEAASDEAKAVGVEGLDMAIATQLGDESCSPESAETVEAAEAEVTEAVAPVAVLETEPSEAQVDVPVVESVVAEAAVPAVAEQVVDADVESAVESLVTDVEVAAEMAAATQLGDESCAPESAETVEAAETNTSVCTGVVDDSDVVLRDVDMNAGKVGTMKTSSPTYEDFSVCVGLILPEVDEEVESILDDVITVLVAIDEVGRMKPDDIRAEEEALFEP</sequence>
<protein>
    <submittedName>
        <fullName evidence="1">Unnamed protein product</fullName>
    </submittedName>
</protein>
<accession>A0A9W6YGB1</accession>
<dbReference type="Proteomes" id="UP001165121">
    <property type="component" value="Unassembled WGS sequence"/>
</dbReference>
<proteinExistence type="predicted"/>
<evidence type="ECO:0000313" key="1">
    <source>
        <dbReference type="EMBL" id="GMF61880.1"/>
    </source>
</evidence>
<gene>
    <name evidence="1" type="ORF">Pfra01_002695800</name>
</gene>